<dbReference type="Gene3D" id="3.30.160.60">
    <property type="entry name" value="Classic Zinc Finger"/>
    <property type="match status" value="4"/>
</dbReference>
<dbReference type="InterPro" id="IPR013087">
    <property type="entry name" value="Znf_C2H2_type"/>
</dbReference>
<dbReference type="Pfam" id="PF00096">
    <property type="entry name" value="zf-C2H2"/>
    <property type="match status" value="3"/>
</dbReference>
<gene>
    <name evidence="11" type="primary">LOC107109871</name>
</gene>
<dbReference type="Gene3D" id="6.10.140.140">
    <property type="match status" value="1"/>
</dbReference>
<evidence type="ECO:0000256" key="4">
    <source>
        <dbReference type="ARBA" id="ARBA00022771"/>
    </source>
</evidence>
<evidence type="ECO:0000256" key="6">
    <source>
        <dbReference type="ARBA" id="ARBA00023242"/>
    </source>
</evidence>
<feature type="domain" description="C2H2-type" evidence="8">
    <location>
        <begin position="212"/>
        <end position="239"/>
    </location>
</feature>
<evidence type="ECO:0000256" key="7">
    <source>
        <dbReference type="PROSITE-ProRule" id="PRU00042"/>
    </source>
</evidence>
<evidence type="ECO:0000313" key="10">
    <source>
        <dbReference type="Proteomes" id="UP000694871"/>
    </source>
</evidence>
<comment type="subcellular location">
    <subcellularLocation>
        <location evidence="1">Nucleus</location>
    </subcellularLocation>
</comment>
<keyword evidence="6" id="KW-0539">Nucleus</keyword>
<evidence type="ECO:0000256" key="3">
    <source>
        <dbReference type="ARBA" id="ARBA00022737"/>
    </source>
</evidence>
<feature type="domain" description="KRAB" evidence="9">
    <location>
        <begin position="71"/>
        <end position="146"/>
    </location>
</feature>
<keyword evidence="4 7" id="KW-0863">Zinc-finger</keyword>
<feature type="domain" description="C2H2-type" evidence="8">
    <location>
        <begin position="184"/>
        <end position="211"/>
    </location>
</feature>
<organism evidence="10 11">
    <name type="scientific">Gekko japonicus</name>
    <name type="common">Schlegel's Japanese gecko</name>
    <dbReference type="NCBI Taxonomy" id="146911"/>
    <lineage>
        <taxon>Eukaryota</taxon>
        <taxon>Metazoa</taxon>
        <taxon>Chordata</taxon>
        <taxon>Craniata</taxon>
        <taxon>Vertebrata</taxon>
        <taxon>Euteleostomi</taxon>
        <taxon>Lepidosauria</taxon>
        <taxon>Squamata</taxon>
        <taxon>Bifurcata</taxon>
        <taxon>Gekkota</taxon>
        <taxon>Gekkonidae</taxon>
        <taxon>Gekkoninae</taxon>
        <taxon>Gekko</taxon>
    </lineage>
</organism>
<dbReference type="InterPro" id="IPR036051">
    <property type="entry name" value="KRAB_dom_sf"/>
</dbReference>
<dbReference type="CDD" id="cd07765">
    <property type="entry name" value="KRAB_A-box"/>
    <property type="match status" value="1"/>
</dbReference>
<keyword evidence="2" id="KW-0479">Metal-binding</keyword>
<evidence type="ECO:0000256" key="2">
    <source>
        <dbReference type="ARBA" id="ARBA00022723"/>
    </source>
</evidence>
<keyword evidence="3" id="KW-0677">Repeat</keyword>
<dbReference type="Pfam" id="PF01352">
    <property type="entry name" value="KRAB"/>
    <property type="match status" value="1"/>
</dbReference>
<dbReference type="InterPro" id="IPR001909">
    <property type="entry name" value="KRAB"/>
</dbReference>
<evidence type="ECO:0000259" key="8">
    <source>
        <dbReference type="PROSITE" id="PS50157"/>
    </source>
</evidence>
<dbReference type="SMART" id="SM00349">
    <property type="entry name" value="KRAB"/>
    <property type="match status" value="1"/>
</dbReference>
<dbReference type="PANTHER" id="PTHR24381">
    <property type="entry name" value="ZINC FINGER PROTEIN"/>
    <property type="match status" value="1"/>
</dbReference>
<dbReference type="PANTHER" id="PTHR24381:SF393">
    <property type="entry name" value="CHROMATIN-LINKED ADAPTOR FOR MSL PROTEINS, ISOFORM B"/>
    <property type="match status" value="1"/>
</dbReference>
<protein>
    <submittedName>
        <fullName evidence="11">Zinc finger protein 271-like</fullName>
    </submittedName>
</protein>
<dbReference type="PROSITE" id="PS50157">
    <property type="entry name" value="ZINC_FINGER_C2H2_2"/>
    <property type="match status" value="4"/>
</dbReference>
<dbReference type="PROSITE" id="PS50805">
    <property type="entry name" value="KRAB"/>
    <property type="match status" value="1"/>
</dbReference>
<dbReference type="RefSeq" id="XP_015266069.1">
    <property type="nucleotide sequence ID" value="XM_015410583.1"/>
</dbReference>
<dbReference type="PROSITE" id="PS00028">
    <property type="entry name" value="ZINC_FINGER_C2H2_1"/>
    <property type="match status" value="4"/>
</dbReference>
<dbReference type="InterPro" id="IPR036236">
    <property type="entry name" value="Znf_C2H2_sf"/>
</dbReference>
<feature type="domain" description="C2H2-type" evidence="8">
    <location>
        <begin position="13"/>
        <end position="40"/>
    </location>
</feature>
<keyword evidence="10" id="KW-1185">Reference proteome</keyword>
<dbReference type="SMART" id="SM00355">
    <property type="entry name" value="ZnF_C2H2"/>
    <property type="match status" value="4"/>
</dbReference>
<accession>A0ABM1JX82</accession>
<evidence type="ECO:0000313" key="11">
    <source>
        <dbReference type="RefSeq" id="XP_015266069.1"/>
    </source>
</evidence>
<evidence type="ECO:0000256" key="5">
    <source>
        <dbReference type="ARBA" id="ARBA00022833"/>
    </source>
</evidence>
<feature type="domain" description="C2H2-type" evidence="8">
    <location>
        <begin position="240"/>
        <end position="267"/>
    </location>
</feature>
<dbReference type="SUPFAM" id="SSF109640">
    <property type="entry name" value="KRAB domain (Kruppel-associated box)"/>
    <property type="match status" value="1"/>
</dbReference>
<dbReference type="SUPFAM" id="SSF57667">
    <property type="entry name" value="beta-beta-alpha zinc fingers"/>
    <property type="match status" value="3"/>
</dbReference>
<proteinExistence type="predicted"/>
<evidence type="ECO:0000259" key="9">
    <source>
        <dbReference type="PROSITE" id="PS50805"/>
    </source>
</evidence>
<sequence>MAHERSHIAEKVYKCSQCERPYACRFDLLRHEKNHAGENPHQCASNCGKCFHQNTPMPLCQEICPAEKGSVSFEEVAVYFTEEEWALLDPGQRALYMEVMRENFGTVVSLETDDGEPLVNGEREEEMEVDEEIVNQGRTQREGEQHQQKKSFAFSGRNLQDTGKSFSQSLHLTTHQTTHTRKTYKCLECGKSFSRNHHLISHQSIHTEDKPYKCLLCGKILMQRTDLLYHQRIHTGEKPYKCLECGESFIYYNHLTLHQCIHTGQKPCF</sequence>
<dbReference type="GeneID" id="107109871"/>
<name>A0ABM1JX82_GEKJA</name>
<evidence type="ECO:0000256" key="1">
    <source>
        <dbReference type="ARBA" id="ARBA00004123"/>
    </source>
</evidence>
<keyword evidence="5" id="KW-0862">Zinc</keyword>
<reference evidence="11" key="1">
    <citation type="submission" date="2025-08" db="UniProtKB">
        <authorList>
            <consortium name="RefSeq"/>
        </authorList>
    </citation>
    <scope>IDENTIFICATION</scope>
</reference>
<dbReference type="Proteomes" id="UP000694871">
    <property type="component" value="Unplaced"/>
</dbReference>